<organism evidence="2 3">
    <name type="scientific">Marasmius crinis-equi</name>
    <dbReference type="NCBI Taxonomy" id="585013"/>
    <lineage>
        <taxon>Eukaryota</taxon>
        <taxon>Fungi</taxon>
        <taxon>Dikarya</taxon>
        <taxon>Basidiomycota</taxon>
        <taxon>Agaricomycotina</taxon>
        <taxon>Agaricomycetes</taxon>
        <taxon>Agaricomycetidae</taxon>
        <taxon>Agaricales</taxon>
        <taxon>Marasmiineae</taxon>
        <taxon>Marasmiaceae</taxon>
        <taxon>Marasmius</taxon>
    </lineage>
</organism>
<dbReference type="EMBL" id="JBAHYK010000238">
    <property type="protein sequence ID" value="KAL0576217.1"/>
    <property type="molecule type" value="Genomic_DNA"/>
</dbReference>
<sequence length="248" mass="27589">MEHTARYPLQTYERPKSRQSSTTSAPIEIPSRGRFTSANGPLVNLPRTIVHSPELLFEMSPVEPESGIQSSPFRSLSVSISRWNDEELFSVPRKLSDTFTDRASSPQPELYVKPRHVQAPLSPKVVSSATEVGVDSDQMKTAQPPPVLTRATTPPIIRTSAVHKICGFQPDFPSSDFQSNVHHTSIPKHSPKPPLTPSNSSLSISLPWLLPGTKEGEDEDHYMSQSPTVFDFKKILLRRLEKRSSNTP</sequence>
<reference evidence="2 3" key="1">
    <citation type="submission" date="2024-02" db="EMBL/GenBank/DDBJ databases">
        <title>A draft genome for the cacao thread blight pathogen Marasmius crinis-equi.</title>
        <authorList>
            <person name="Cohen S.P."/>
            <person name="Baruah I.K."/>
            <person name="Amoako-Attah I."/>
            <person name="Bukari Y."/>
            <person name="Meinhardt L.W."/>
            <person name="Bailey B.A."/>
        </authorList>
    </citation>
    <scope>NUCLEOTIDE SEQUENCE [LARGE SCALE GENOMIC DNA]</scope>
    <source>
        <strain evidence="2 3">GH-76</strain>
    </source>
</reference>
<feature type="region of interest" description="Disordered" evidence="1">
    <location>
        <begin position="177"/>
        <end position="200"/>
    </location>
</feature>
<keyword evidence="3" id="KW-1185">Reference proteome</keyword>
<protein>
    <submittedName>
        <fullName evidence="2">Uncharacterized protein</fullName>
    </submittedName>
</protein>
<dbReference type="Proteomes" id="UP001465976">
    <property type="component" value="Unassembled WGS sequence"/>
</dbReference>
<feature type="region of interest" description="Disordered" evidence="1">
    <location>
        <begin position="1"/>
        <end position="44"/>
    </location>
</feature>
<evidence type="ECO:0000256" key="1">
    <source>
        <dbReference type="SAM" id="MobiDB-lite"/>
    </source>
</evidence>
<feature type="region of interest" description="Disordered" evidence="1">
    <location>
        <begin position="206"/>
        <end position="225"/>
    </location>
</feature>
<feature type="region of interest" description="Disordered" evidence="1">
    <location>
        <begin position="130"/>
        <end position="151"/>
    </location>
</feature>
<proteinExistence type="predicted"/>
<evidence type="ECO:0000313" key="3">
    <source>
        <dbReference type="Proteomes" id="UP001465976"/>
    </source>
</evidence>
<accession>A0ABR3FM31</accession>
<comment type="caution">
    <text evidence="2">The sequence shown here is derived from an EMBL/GenBank/DDBJ whole genome shotgun (WGS) entry which is preliminary data.</text>
</comment>
<gene>
    <name evidence="2" type="ORF">V5O48_005753</name>
</gene>
<evidence type="ECO:0000313" key="2">
    <source>
        <dbReference type="EMBL" id="KAL0576217.1"/>
    </source>
</evidence>
<name>A0ABR3FM31_9AGAR</name>